<dbReference type="Pfam" id="PF08245">
    <property type="entry name" value="Mur_ligase_M"/>
    <property type="match status" value="1"/>
</dbReference>
<gene>
    <name evidence="13" type="ORF">Van01_22520</name>
</gene>
<accession>A0ABQ4HTR7</accession>
<dbReference type="EMBL" id="BOOZ01000011">
    <property type="protein sequence ID" value="GIJ09038.1"/>
    <property type="molecule type" value="Genomic_DNA"/>
</dbReference>
<keyword evidence="4" id="KW-0479">Metal-binding</keyword>
<keyword evidence="6" id="KW-0067">ATP-binding</keyword>
<keyword evidence="3" id="KW-0436">Ligase</keyword>
<dbReference type="PANTHER" id="PTHR11136">
    <property type="entry name" value="FOLYLPOLYGLUTAMATE SYNTHASE-RELATED"/>
    <property type="match status" value="1"/>
</dbReference>
<comment type="catalytic activity">
    <reaction evidence="9">
        <text>(6S)-5,6,7,8-tetrahydrofolyl-(gamma-L-Glu)(n) + L-glutamate + ATP = (6S)-5,6,7,8-tetrahydrofolyl-(gamma-L-Glu)(n+1) + ADP + phosphate + H(+)</text>
        <dbReference type="Rhea" id="RHEA:10580"/>
        <dbReference type="Rhea" id="RHEA-COMP:14738"/>
        <dbReference type="Rhea" id="RHEA-COMP:14740"/>
        <dbReference type="ChEBI" id="CHEBI:15378"/>
        <dbReference type="ChEBI" id="CHEBI:29985"/>
        <dbReference type="ChEBI" id="CHEBI:30616"/>
        <dbReference type="ChEBI" id="CHEBI:43474"/>
        <dbReference type="ChEBI" id="CHEBI:141005"/>
        <dbReference type="ChEBI" id="CHEBI:456216"/>
        <dbReference type="EC" id="6.3.2.17"/>
    </reaction>
</comment>
<dbReference type="PANTHER" id="PTHR11136:SF0">
    <property type="entry name" value="DIHYDROFOLATE SYNTHETASE-RELATED"/>
    <property type="match status" value="1"/>
</dbReference>
<comment type="similarity">
    <text evidence="1">Belongs to the folylpolyglutamate synthase family.</text>
</comment>
<dbReference type="Proteomes" id="UP000647017">
    <property type="component" value="Unassembled WGS sequence"/>
</dbReference>
<dbReference type="PROSITE" id="PS01011">
    <property type="entry name" value="FOLYLPOLYGLU_SYNT_1"/>
    <property type="match status" value="1"/>
</dbReference>
<evidence type="ECO:0000256" key="2">
    <source>
        <dbReference type="ARBA" id="ARBA00013025"/>
    </source>
</evidence>
<dbReference type="InterPro" id="IPR036565">
    <property type="entry name" value="Mur-like_cat_sf"/>
</dbReference>
<feature type="region of interest" description="Disordered" evidence="10">
    <location>
        <begin position="1"/>
        <end position="42"/>
    </location>
</feature>
<keyword evidence="14" id="KW-1185">Reference proteome</keyword>
<evidence type="ECO:0000256" key="3">
    <source>
        <dbReference type="ARBA" id="ARBA00022598"/>
    </source>
</evidence>
<evidence type="ECO:0000256" key="9">
    <source>
        <dbReference type="ARBA" id="ARBA00047493"/>
    </source>
</evidence>
<evidence type="ECO:0000256" key="8">
    <source>
        <dbReference type="ARBA" id="ARBA00030592"/>
    </source>
</evidence>
<evidence type="ECO:0000256" key="5">
    <source>
        <dbReference type="ARBA" id="ARBA00022741"/>
    </source>
</evidence>
<dbReference type="PROSITE" id="PS01012">
    <property type="entry name" value="FOLYLPOLYGLU_SYNT_2"/>
    <property type="match status" value="1"/>
</dbReference>
<evidence type="ECO:0000256" key="7">
    <source>
        <dbReference type="ARBA" id="ARBA00022842"/>
    </source>
</evidence>
<dbReference type="InterPro" id="IPR018109">
    <property type="entry name" value="Folylpolyglutamate_synth_CS"/>
</dbReference>
<proteinExistence type="inferred from homology"/>
<feature type="domain" description="Mur ligase central" evidence="12">
    <location>
        <begin position="91"/>
        <end position="317"/>
    </location>
</feature>
<dbReference type="EC" id="6.3.2.17" evidence="2"/>
<evidence type="ECO:0000256" key="10">
    <source>
        <dbReference type="SAM" id="MobiDB-lite"/>
    </source>
</evidence>
<reference evidence="13 14" key="1">
    <citation type="submission" date="2021-01" db="EMBL/GenBank/DDBJ databases">
        <title>Whole genome shotgun sequence of Verrucosispora andamanensis NBRC 109075.</title>
        <authorList>
            <person name="Komaki H."/>
            <person name="Tamura T."/>
        </authorList>
    </citation>
    <scope>NUCLEOTIDE SEQUENCE [LARGE SCALE GENOMIC DNA]</scope>
    <source>
        <strain evidence="13 14">NBRC 109075</strain>
    </source>
</reference>
<evidence type="ECO:0000259" key="12">
    <source>
        <dbReference type="Pfam" id="PF08245"/>
    </source>
</evidence>
<evidence type="ECO:0000259" key="11">
    <source>
        <dbReference type="Pfam" id="PF02875"/>
    </source>
</evidence>
<dbReference type="SUPFAM" id="SSF53623">
    <property type="entry name" value="MurD-like peptide ligases, catalytic domain"/>
    <property type="match status" value="1"/>
</dbReference>
<keyword evidence="5" id="KW-0547">Nucleotide-binding</keyword>
<evidence type="ECO:0000256" key="4">
    <source>
        <dbReference type="ARBA" id="ARBA00022723"/>
    </source>
</evidence>
<dbReference type="InterPro" id="IPR001645">
    <property type="entry name" value="Folylpolyglutamate_synth"/>
</dbReference>
<dbReference type="Gene3D" id="3.40.1190.10">
    <property type="entry name" value="Mur-like, catalytic domain"/>
    <property type="match status" value="1"/>
</dbReference>
<evidence type="ECO:0000256" key="6">
    <source>
        <dbReference type="ARBA" id="ARBA00022840"/>
    </source>
</evidence>
<dbReference type="Gene3D" id="3.90.190.20">
    <property type="entry name" value="Mur ligase, C-terminal domain"/>
    <property type="match status" value="1"/>
</dbReference>
<name>A0ABQ4HTR7_9ACTN</name>
<sequence>MTDPVDRTDDVRAERTGAELSELTDRPRTGDRVGADRRERTSRAERAAFAEVEAELAARGFTRMVFELDRISSLLDLLGSPQRAYPSIHLTGTNGKTSTARMIDSLLRAFGLHTGRYTSPHLETVRERISLDGEPVDEARFTAVYQEVKPLAELVDDRSAEPLTYFDMTTALAFATFADAPVDVAVVEVGLGGAEDATNVIQAGVCVLTPIGLDHTEWLGDTLQDIAVAKAGIIHPGATVIAAAQEEEAARPILQRCAEVGATVAREGSEFGVLRRAVAVGGQVLTLQGLGGVYEEVFVPLHGAHQAQNAAVALAAVEAFLGAGARRQLDVEAVREGFAAASSPGRLERVRTAPTILLDGAHNPQGMAATVTALQEEFAFSKLVAVLGTLADKDAASMLELLEPVVDQLVVTRNSSPRALPAKELAALAAEVFGPDRVEMAEDMPDAIEAAVALAEEDVPGELSGVGVLITGSVVTVADARRLLKR</sequence>
<evidence type="ECO:0000313" key="14">
    <source>
        <dbReference type="Proteomes" id="UP000647017"/>
    </source>
</evidence>
<feature type="domain" description="Mur ligase C-terminal" evidence="11">
    <location>
        <begin position="345"/>
        <end position="458"/>
    </location>
</feature>
<protein>
    <recommendedName>
        <fullName evidence="2">tetrahydrofolate synthase</fullName>
        <ecNumber evidence="2">6.3.2.17</ecNumber>
    </recommendedName>
    <alternativeName>
        <fullName evidence="8">Tetrahydrofolylpolyglutamate synthase</fullName>
    </alternativeName>
</protein>
<dbReference type="NCBIfam" id="TIGR01499">
    <property type="entry name" value="folC"/>
    <property type="match status" value="1"/>
</dbReference>
<evidence type="ECO:0000313" key="13">
    <source>
        <dbReference type="EMBL" id="GIJ09038.1"/>
    </source>
</evidence>
<dbReference type="SUPFAM" id="SSF53244">
    <property type="entry name" value="MurD-like peptide ligases, peptide-binding domain"/>
    <property type="match status" value="1"/>
</dbReference>
<dbReference type="InterPro" id="IPR036615">
    <property type="entry name" value="Mur_ligase_C_dom_sf"/>
</dbReference>
<dbReference type="InterPro" id="IPR004101">
    <property type="entry name" value="Mur_ligase_C"/>
</dbReference>
<dbReference type="Pfam" id="PF02875">
    <property type="entry name" value="Mur_ligase_C"/>
    <property type="match status" value="1"/>
</dbReference>
<evidence type="ECO:0000256" key="1">
    <source>
        <dbReference type="ARBA" id="ARBA00008276"/>
    </source>
</evidence>
<comment type="caution">
    <text evidence="13">The sequence shown here is derived from an EMBL/GenBank/DDBJ whole genome shotgun (WGS) entry which is preliminary data.</text>
</comment>
<keyword evidence="7" id="KW-0460">Magnesium</keyword>
<organism evidence="13 14">
    <name type="scientific">Micromonospora andamanensis</name>
    <dbReference type="NCBI Taxonomy" id="1287068"/>
    <lineage>
        <taxon>Bacteria</taxon>
        <taxon>Bacillati</taxon>
        <taxon>Actinomycetota</taxon>
        <taxon>Actinomycetes</taxon>
        <taxon>Micromonosporales</taxon>
        <taxon>Micromonosporaceae</taxon>
        <taxon>Micromonospora</taxon>
    </lineage>
</organism>
<dbReference type="InterPro" id="IPR013221">
    <property type="entry name" value="Mur_ligase_cen"/>
</dbReference>